<dbReference type="InterPro" id="IPR000195">
    <property type="entry name" value="Rab-GAP-TBC_dom"/>
</dbReference>
<feature type="domain" description="Rab-GAP TBC" evidence="2">
    <location>
        <begin position="32"/>
        <end position="221"/>
    </location>
</feature>
<gene>
    <name evidence="3" type="ORF">BSTOLATCC_MIC55818</name>
</gene>
<keyword evidence="1" id="KW-1133">Transmembrane helix</keyword>
<keyword evidence="1" id="KW-0812">Transmembrane</keyword>
<evidence type="ECO:0000259" key="2">
    <source>
        <dbReference type="PROSITE" id="PS50086"/>
    </source>
</evidence>
<keyword evidence="4" id="KW-1185">Reference proteome</keyword>
<dbReference type="PANTHER" id="PTHR47219:SF20">
    <property type="entry name" value="TBC1 DOMAIN FAMILY MEMBER 2B"/>
    <property type="match status" value="1"/>
</dbReference>
<dbReference type="PANTHER" id="PTHR47219">
    <property type="entry name" value="RAB GTPASE-ACTIVATING PROTEIN 1-LIKE"/>
    <property type="match status" value="1"/>
</dbReference>
<evidence type="ECO:0000313" key="4">
    <source>
        <dbReference type="Proteomes" id="UP001162131"/>
    </source>
</evidence>
<dbReference type="GO" id="GO:0005096">
    <property type="term" value="F:GTPase activator activity"/>
    <property type="evidence" value="ECO:0007669"/>
    <property type="project" value="TreeGrafter"/>
</dbReference>
<sequence length="405" mass="46580">MERSKDQIIEDLNKHGLTKKNKPLITNLMLNGPPHKDRKLIWLETSGARLQMKTNPNYYSAIVEDKLKIKTEFSQQIDRDLHRTFPAESYFVEEKHLTSLRKILVAYSWRNPTVGYCQGLNFLVGRLLTVGFSEEECFWLLAQIIEAYLPNDYFSVMTGVIIDQQVFQVLLKNKLPKMAKHLSSIGIDASLYTVHWLVCMFAYTFPKNVVMRIWDIFFIEGSVFLFKIGLSLMWIFRKEITKITDFNEAFRFLEFQSQNIADPDIILGLAISMKSINSKTIDKLREKLRIQSQDETTCNDSVSTEDSAKSYTEICTDESECELKSKQECSYFTFRSTSGVSIIDEYINDSNVPKVVDLANTIDNDKNLVIGCKNHACPIKQSSSVIRGDIEEAYNGLRNDQNEIS</sequence>
<feature type="transmembrane region" description="Helical" evidence="1">
    <location>
        <begin position="216"/>
        <end position="236"/>
    </location>
</feature>
<organism evidence="3 4">
    <name type="scientific">Blepharisma stoltei</name>
    <dbReference type="NCBI Taxonomy" id="1481888"/>
    <lineage>
        <taxon>Eukaryota</taxon>
        <taxon>Sar</taxon>
        <taxon>Alveolata</taxon>
        <taxon>Ciliophora</taxon>
        <taxon>Postciliodesmatophora</taxon>
        <taxon>Heterotrichea</taxon>
        <taxon>Heterotrichida</taxon>
        <taxon>Blepharismidae</taxon>
        <taxon>Blepharisma</taxon>
    </lineage>
</organism>
<dbReference type="Gene3D" id="1.10.472.80">
    <property type="entry name" value="Ypt/Rab-GAP domain of gyp1p, domain 3"/>
    <property type="match status" value="1"/>
</dbReference>
<dbReference type="Gene3D" id="1.10.8.270">
    <property type="entry name" value="putative rabgap domain of human tbc1 domain family member 14 like domains"/>
    <property type="match status" value="1"/>
</dbReference>
<evidence type="ECO:0000256" key="1">
    <source>
        <dbReference type="SAM" id="Phobius"/>
    </source>
</evidence>
<comment type="caution">
    <text evidence="3">The sequence shown here is derived from an EMBL/GenBank/DDBJ whole genome shotgun (WGS) entry which is preliminary data.</text>
</comment>
<evidence type="ECO:0000313" key="3">
    <source>
        <dbReference type="EMBL" id="CAG9332368.1"/>
    </source>
</evidence>
<dbReference type="InterPro" id="IPR035969">
    <property type="entry name" value="Rab-GAP_TBC_sf"/>
</dbReference>
<dbReference type="InterPro" id="IPR050302">
    <property type="entry name" value="Rab_GAP_TBC_domain"/>
</dbReference>
<dbReference type="FunFam" id="1.10.8.270:FF:000026">
    <property type="entry name" value="TBC (Tre-2/Bub2/Cdc16) domain family"/>
    <property type="match status" value="1"/>
</dbReference>
<reference evidence="3" key="1">
    <citation type="submission" date="2021-09" db="EMBL/GenBank/DDBJ databases">
        <authorList>
            <consortium name="AG Swart"/>
            <person name="Singh M."/>
            <person name="Singh A."/>
            <person name="Seah K."/>
            <person name="Emmerich C."/>
        </authorList>
    </citation>
    <scope>NUCLEOTIDE SEQUENCE</scope>
    <source>
        <strain evidence="3">ATCC30299</strain>
    </source>
</reference>
<accession>A0AAU9K643</accession>
<dbReference type="EMBL" id="CAJZBQ010000054">
    <property type="protein sequence ID" value="CAG9332368.1"/>
    <property type="molecule type" value="Genomic_DNA"/>
</dbReference>
<dbReference type="Proteomes" id="UP001162131">
    <property type="component" value="Unassembled WGS sequence"/>
</dbReference>
<dbReference type="GO" id="GO:0031267">
    <property type="term" value="F:small GTPase binding"/>
    <property type="evidence" value="ECO:0007669"/>
    <property type="project" value="TreeGrafter"/>
</dbReference>
<keyword evidence="1" id="KW-0472">Membrane</keyword>
<dbReference type="SUPFAM" id="SSF47923">
    <property type="entry name" value="Ypt/Rab-GAP domain of gyp1p"/>
    <property type="match status" value="2"/>
</dbReference>
<dbReference type="AlphaFoldDB" id="A0AAU9K643"/>
<protein>
    <recommendedName>
        <fullName evidence="2">Rab-GAP TBC domain-containing protein</fullName>
    </recommendedName>
</protein>
<dbReference type="Pfam" id="PF00566">
    <property type="entry name" value="RabGAP-TBC"/>
    <property type="match status" value="1"/>
</dbReference>
<dbReference type="PROSITE" id="PS50086">
    <property type="entry name" value="TBC_RABGAP"/>
    <property type="match status" value="1"/>
</dbReference>
<name>A0AAU9K643_9CILI</name>
<feature type="transmembrane region" description="Helical" evidence="1">
    <location>
        <begin position="182"/>
        <end position="204"/>
    </location>
</feature>
<proteinExistence type="predicted"/>
<dbReference type="SMART" id="SM00164">
    <property type="entry name" value="TBC"/>
    <property type="match status" value="1"/>
</dbReference>